<sequence length="386" mass="44719">MYYWSLFKIKGNIEFANSPLQPLSLINNKLNLKLEAICKVAIERSLARHLFGPTNNDEKMDAIDALNDWQWSSTGNKIKNRENDEKKENEQNSEDKAVKNFTSNTKLEMAAESSFWIDLNSMHKFNVRLLGIDSPKPWRRTFVLSFAVELEGKGISAEVMVNDLSLLSLSEISAHLQLTVLRIDALVNKQINKQTQWWLIGIILGAGILIIGCCWLLLFFWLNICVRKEVPQQLEKGGNQENNIENRQSEEIPILFRKQNVCENDLLMEKTINGKINKKQEQQQQHLEIKGKEEEAKQKISEASLQTALPPPIELEAAIQAINERRNISYQLPTNWLNLKFIEEYKGQQKLHNNNRLRPYWIADKLENIYGIYNKNKENQKSDSKE</sequence>
<dbReference type="EMBL" id="JABEBT010000112">
    <property type="protein sequence ID" value="KAF7632096.1"/>
    <property type="molecule type" value="Genomic_DNA"/>
</dbReference>
<keyword evidence="4" id="KW-1185">Reference proteome</keyword>
<proteinExistence type="predicted"/>
<dbReference type="Proteomes" id="UP000605970">
    <property type="component" value="Unassembled WGS sequence"/>
</dbReference>
<evidence type="ECO:0000256" key="1">
    <source>
        <dbReference type="SAM" id="MobiDB-lite"/>
    </source>
</evidence>
<dbReference type="OrthoDB" id="5877525at2759"/>
<name>A0A8S9ZFN0_9BILA</name>
<keyword evidence="2" id="KW-0472">Membrane</keyword>
<accession>A0A8S9ZFN0</accession>
<gene>
    <name evidence="3" type="ORF">Mgra_00008472</name>
</gene>
<evidence type="ECO:0000313" key="4">
    <source>
        <dbReference type="Proteomes" id="UP000605970"/>
    </source>
</evidence>
<organism evidence="3 4">
    <name type="scientific">Meloidogyne graminicola</name>
    <dbReference type="NCBI Taxonomy" id="189291"/>
    <lineage>
        <taxon>Eukaryota</taxon>
        <taxon>Metazoa</taxon>
        <taxon>Ecdysozoa</taxon>
        <taxon>Nematoda</taxon>
        <taxon>Chromadorea</taxon>
        <taxon>Rhabditida</taxon>
        <taxon>Tylenchina</taxon>
        <taxon>Tylenchomorpha</taxon>
        <taxon>Tylenchoidea</taxon>
        <taxon>Meloidogynidae</taxon>
        <taxon>Meloidogyninae</taxon>
        <taxon>Meloidogyne</taxon>
    </lineage>
</organism>
<keyword evidence="2" id="KW-1133">Transmembrane helix</keyword>
<feature type="transmembrane region" description="Helical" evidence="2">
    <location>
        <begin position="197"/>
        <end position="222"/>
    </location>
</feature>
<evidence type="ECO:0000313" key="3">
    <source>
        <dbReference type="EMBL" id="KAF7632096.1"/>
    </source>
</evidence>
<keyword evidence="2" id="KW-0812">Transmembrane</keyword>
<feature type="region of interest" description="Disordered" evidence="1">
    <location>
        <begin position="76"/>
        <end position="95"/>
    </location>
</feature>
<reference evidence="3" key="1">
    <citation type="journal article" date="2020" name="Ecol. Evol.">
        <title>Genome structure and content of the rice root-knot nematode (Meloidogyne graminicola).</title>
        <authorList>
            <person name="Phan N.T."/>
            <person name="Danchin E.G.J."/>
            <person name="Klopp C."/>
            <person name="Perfus-Barbeoch L."/>
            <person name="Kozlowski D.K."/>
            <person name="Koutsovoulos G.D."/>
            <person name="Lopez-Roques C."/>
            <person name="Bouchez O."/>
            <person name="Zahm M."/>
            <person name="Besnard G."/>
            <person name="Bellafiore S."/>
        </authorList>
    </citation>
    <scope>NUCLEOTIDE SEQUENCE</scope>
    <source>
        <strain evidence="3">VN-18</strain>
    </source>
</reference>
<dbReference type="AlphaFoldDB" id="A0A8S9ZFN0"/>
<feature type="compositionally biased region" description="Basic and acidic residues" evidence="1">
    <location>
        <begin position="79"/>
        <end position="95"/>
    </location>
</feature>
<protein>
    <submittedName>
        <fullName evidence="3">Uncharacterized protein</fullName>
    </submittedName>
</protein>
<evidence type="ECO:0000256" key="2">
    <source>
        <dbReference type="SAM" id="Phobius"/>
    </source>
</evidence>
<comment type="caution">
    <text evidence="3">The sequence shown here is derived from an EMBL/GenBank/DDBJ whole genome shotgun (WGS) entry which is preliminary data.</text>
</comment>